<keyword evidence="2" id="KW-1185">Reference proteome</keyword>
<protein>
    <submittedName>
        <fullName evidence="1">Putative membrane protein affecting hemolysin expression</fullName>
    </submittedName>
</protein>
<proteinExistence type="predicted"/>
<dbReference type="AlphaFoldDB" id="A0A840WNJ1"/>
<dbReference type="RefSeq" id="WP_184009587.1">
    <property type="nucleotide sequence ID" value="NZ_JACIJS010000003.1"/>
</dbReference>
<name>A0A840WNJ1_9RHOB</name>
<dbReference type="Proteomes" id="UP000553766">
    <property type="component" value="Unassembled WGS sequence"/>
</dbReference>
<sequence length="111" mass="12021">MGRDPRLTTVLNLIAREHALLDAGAYDALFDVVSERVALIEQLADAPPGKDDLSALQAAVAGISDRLEAARAGVARARRRVAALDGAQFSTYTRDSVVEHRQSTPRTHRMV</sequence>
<reference evidence="1 2" key="1">
    <citation type="submission" date="2020-08" db="EMBL/GenBank/DDBJ databases">
        <title>Genomic Encyclopedia of Type Strains, Phase IV (KMG-IV): sequencing the most valuable type-strain genomes for metagenomic binning, comparative biology and taxonomic classification.</title>
        <authorList>
            <person name="Goeker M."/>
        </authorList>
    </citation>
    <scope>NUCLEOTIDE SEQUENCE [LARGE SCALE GENOMIC DNA]</scope>
    <source>
        <strain evidence="1 2">DSM 103377</strain>
    </source>
</reference>
<dbReference type="EMBL" id="JACIJS010000003">
    <property type="protein sequence ID" value="MBB5515222.1"/>
    <property type="molecule type" value="Genomic_DNA"/>
</dbReference>
<organism evidence="1 2">
    <name type="scientific">Rubricella aquisinus</name>
    <dbReference type="NCBI Taxonomy" id="2028108"/>
    <lineage>
        <taxon>Bacteria</taxon>
        <taxon>Pseudomonadati</taxon>
        <taxon>Pseudomonadota</taxon>
        <taxon>Alphaproteobacteria</taxon>
        <taxon>Rhodobacterales</taxon>
        <taxon>Paracoccaceae</taxon>
        <taxon>Rubricella</taxon>
    </lineage>
</organism>
<gene>
    <name evidence="1" type="ORF">FHS89_001232</name>
</gene>
<evidence type="ECO:0000313" key="1">
    <source>
        <dbReference type="EMBL" id="MBB5515222.1"/>
    </source>
</evidence>
<comment type="caution">
    <text evidence="1">The sequence shown here is derived from an EMBL/GenBank/DDBJ whole genome shotgun (WGS) entry which is preliminary data.</text>
</comment>
<accession>A0A840WNJ1</accession>
<evidence type="ECO:0000313" key="2">
    <source>
        <dbReference type="Proteomes" id="UP000553766"/>
    </source>
</evidence>